<keyword evidence="3" id="KW-1185">Reference proteome</keyword>
<proteinExistence type="predicted"/>
<evidence type="ECO:0000256" key="1">
    <source>
        <dbReference type="SAM" id="Phobius"/>
    </source>
</evidence>
<sequence>MKSSKTVAECATTAAGCAFQISALISLAALGFESEERTRMR</sequence>
<dbReference type="Proteomes" id="UP000265520">
    <property type="component" value="Unassembled WGS sequence"/>
</dbReference>
<evidence type="ECO:0000313" key="3">
    <source>
        <dbReference type="Proteomes" id="UP000265520"/>
    </source>
</evidence>
<feature type="non-terminal residue" evidence="2">
    <location>
        <position position="41"/>
    </location>
</feature>
<name>A0A392TMB2_9FABA</name>
<dbReference type="AlphaFoldDB" id="A0A392TMB2"/>
<keyword evidence="1" id="KW-0812">Transmembrane</keyword>
<reference evidence="2 3" key="1">
    <citation type="journal article" date="2018" name="Front. Plant Sci.">
        <title>Red Clover (Trifolium pratense) and Zigzag Clover (T. medium) - A Picture of Genomic Similarities and Differences.</title>
        <authorList>
            <person name="Dluhosova J."/>
            <person name="Istvanek J."/>
            <person name="Nedelnik J."/>
            <person name="Repkova J."/>
        </authorList>
    </citation>
    <scope>NUCLEOTIDE SEQUENCE [LARGE SCALE GENOMIC DNA]</scope>
    <source>
        <strain evidence="3">cv. 10/8</strain>
        <tissue evidence="2">Leaf</tissue>
    </source>
</reference>
<keyword evidence="1" id="KW-0472">Membrane</keyword>
<evidence type="ECO:0000313" key="2">
    <source>
        <dbReference type="EMBL" id="MCI61065.1"/>
    </source>
</evidence>
<protein>
    <submittedName>
        <fullName evidence="2">Uncharacterized protein</fullName>
    </submittedName>
</protein>
<keyword evidence="1" id="KW-1133">Transmembrane helix</keyword>
<feature type="transmembrane region" description="Helical" evidence="1">
    <location>
        <begin position="12"/>
        <end position="32"/>
    </location>
</feature>
<comment type="caution">
    <text evidence="2">The sequence shown here is derived from an EMBL/GenBank/DDBJ whole genome shotgun (WGS) entry which is preliminary data.</text>
</comment>
<accession>A0A392TMB2</accession>
<dbReference type="EMBL" id="LXQA010593093">
    <property type="protein sequence ID" value="MCI61065.1"/>
    <property type="molecule type" value="Genomic_DNA"/>
</dbReference>
<organism evidence="2 3">
    <name type="scientific">Trifolium medium</name>
    <dbReference type="NCBI Taxonomy" id="97028"/>
    <lineage>
        <taxon>Eukaryota</taxon>
        <taxon>Viridiplantae</taxon>
        <taxon>Streptophyta</taxon>
        <taxon>Embryophyta</taxon>
        <taxon>Tracheophyta</taxon>
        <taxon>Spermatophyta</taxon>
        <taxon>Magnoliopsida</taxon>
        <taxon>eudicotyledons</taxon>
        <taxon>Gunneridae</taxon>
        <taxon>Pentapetalae</taxon>
        <taxon>rosids</taxon>
        <taxon>fabids</taxon>
        <taxon>Fabales</taxon>
        <taxon>Fabaceae</taxon>
        <taxon>Papilionoideae</taxon>
        <taxon>50 kb inversion clade</taxon>
        <taxon>NPAAA clade</taxon>
        <taxon>Hologalegina</taxon>
        <taxon>IRL clade</taxon>
        <taxon>Trifolieae</taxon>
        <taxon>Trifolium</taxon>
    </lineage>
</organism>